<reference evidence="2 3" key="1">
    <citation type="journal article" date="2015" name="Emerg. Microbes Infect.">
        <title>Characterization of 17 strains belonging to the Mycobacterium simiae complex and description of Mycobacterium paraense sp. nov.</title>
        <authorList>
            <person name="Fusco da Costa A.R."/>
            <person name="Fedrizzi T."/>
            <person name="Lopes M.L."/>
            <person name="Pecorari M."/>
            <person name="Oliveira da Costa W.L."/>
            <person name="Giacobazzi E."/>
            <person name="da Costa Bahia J.R."/>
            <person name="De Sanctis V."/>
            <person name="Batista Lima K.V."/>
            <person name="Bertorelli R."/>
            <person name="Grottola A."/>
            <person name="Fabio A."/>
            <person name="Mariottini A."/>
            <person name="Ferretti P."/>
            <person name="Di Leva F."/>
            <person name="Fregni Serpini G."/>
            <person name="Tagliazucchi S."/>
            <person name="Rumpianesi F."/>
            <person name="Jousson O."/>
            <person name="Segata N."/>
            <person name="Tortoli E."/>
        </authorList>
    </citation>
    <scope>NUCLEOTIDE SEQUENCE [LARGE SCALE GENOMIC DNA]</scope>
    <source>
        <strain evidence="2 3">IEC33</strain>
    </source>
</reference>
<dbReference type="Gene3D" id="1.20.120.450">
    <property type="entry name" value="dinb family like domain"/>
    <property type="match status" value="1"/>
</dbReference>
<dbReference type="SUPFAM" id="SSF109854">
    <property type="entry name" value="DinB/YfiT-like putative metalloenzymes"/>
    <property type="match status" value="1"/>
</dbReference>
<dbReference type="InterPro" id="IPR024344">
    <property type="entry name" value="MDMPI_metal-binding"/>
</dbReference>
<feature type="domain" description="Mycothiol-dependent maleylpyruvate isomerase metal-binding" evidence="1">
    <location>
        <begin position="24"/>
        <end position="128"/>
    </location>
</feature>
<name>A0A1X2A905_9MYCO</name>
<organism evidence="2 3">
    <name type="scientific">Mycobacterium paraense</name>
    <dbReference type="NCBI Taxonomy" id="767916"/>
    <lineage>
        <taxon>Bacteria</taxon>
        <taxon>Bacillati</taxon>
        <taxon>Actinomycetota</taxon>
        <taxon>Actinomycetes</taxon>
        <taxon>Mycobacteriales</taxon>
        <taxon>Mycobacteriaceae</taxon>
        <taxon>Mycobacterium</taxon>
        <taxon>Mycobacterium simiae complex</taxon>
    </lineage>
</organism>
<dbReference type="NCBIfam" id="TIGR03086">
    <property type="entry name" value="TIGR03086 family metal-binding protein"/>
    <property type="match status" value="1"/>
</dbReference>
<dbReference type="EMBL" id="LQPN01000050">
    <property type="protein sequence ID" value="ORW45493.1"/>
    <property type="molecule type" value="Genomic_DNA"/>
</dbReference>
<sequence length="189" mass="19892">MSDTDERAVLTGAARYLFQNLLLVGEADLSAPTPCREWDLRRLLHHLGASLAEVADVLAARDVVAPPLPAAGSDPVRALRAAIVDFMLVSASLPATGRWCDIQGRRLPAKTVVHVGSIEMAVHAWDIAQACGIDRPIPSAIASALLWVSPPLARAGLAGHVFAAPLPAPAAATPSEQLLALFGRRRAPL</sequence>
<dbReference type="STRING" id="767916.AWB91_08150"/>
<evidence type="ECO:0000259" key="1">
    <source>
        <dbReference type="Pfam" id="PF11716"/>
    </source>
</evidence>
<dbReference type="InterPro" id="IPR034660">
    <property type="entry name" value="DinB/YfiT-like"/>
</dbReference>
<proteinExistence type="predicted"/>
<accession>A0A1X2A905</accession>
<dbReference type="AlphaFoldDB" id="A0A1X2A905"/>
<dbReference type="NCBIfam" id="TIGR03083">
    <property type="entry name" value="maleylpyruvate isomerase family mycothiol-dependent enzyme"/>
    <property type="match status" value="1"/>
</dbReference>
<dbReference type="InterPro" id="IPR017517">
    <property type="entry name" value="Maleyloyr_isom"/>
</dbReference>
<dbReference type="GO" id="GO:0046872">
    <property type="term" value="F:metal ion binding"/>
    <property type="evidence" value="ECO:0007669"/>
    <property type="project" value="InterPro"/>
</dbReference>
<evidence type="ECO:0000313" key="3">
    <source>
        <dbReference type="Proteomes" id="UP000193285"/>
    </source>
</evidence>
<dbReference type="Proteomes" id="UP000193285">
    <property type="component" value="Unassembled WGS sequence"/>
</dbReference>
<protein>
    <recommendedName>
        <fullName evidence="1">Mycothiol-dependent maleylpyruvate isomerase metal-binding domain-containing protein</fullName>
    </recommendedName>
</protein>
<comment type="caution">
    <text evidence="2">The sequence shown here is derived from an EMBL/GenBank/DDBJ whole genome shotgun (WGS) entry which is preliminary data.</text>
</comment>
<evidence type="ECO:0000313" key="2">
    <source>
        <dbReference type="EMBL" id="ORW45493.1"/>
    </source>
</evidence>
<gene>
    <name evidence="2" type="ORF">AWB90_14925</name>
</gene>
<dbReference type="Pfam" id="PF11716">
    <property type="entry name" value="MDMPI_N"/>
    <property type="match status" value="1"/>
</dbReference>
<dbReference type="RefSeq" id="WP_172405528.1">
    <property type="nucleotide sequence ID" value="NZ_LQPN01000050.1"/>
</dbReference>
<dbReference type="InterPro" id="IPR017520">
    <property type="entry name" value="CHP03086"/>
</dbReference>